<dbReference type="VEuPathDB" id="FungiDB:SPBR_02491"/>
<dbReference type="RefSeq" id="XP_040621149.1">
    <property type="nucleotide sequence ID" value="XM_040760794.1"/>
</dbReference>
<keyword evidence="4" id="KW-1185">Reference proteome</keyword>
<evidence type="ECO:0000256" key="1">
    <source>
        <dbReference type="SAM" id="MobiDB-lite"/>
    </source>
</evidence>
<feature type="transmembrane region" description="Helical" evidence="2">
    <location>
        <begin position="305"/>
        <end position="327"/>
    </location>
</feature>
<keyword evidence="2" id="KW-0472">Membrane</keyword>
<feature type="compositionally biased region" description="Basic residues" evidence="1">
    <location>
        <begin position="215"/>
        <end position="232"/>
    </location>
</feature>
<evidence type="ECO:0000256" key="2">
    <source>
        <dbReference type="SAM" id="Phobius"/>
    </source>
</evidence>
<keyword evidence="2" id="KW-0812">Transmembrane</keyword>
<feature type="compositionally biased region" description="Basic and acidic residues" evidence="1">
    <location>
        <begin position="387"/>
        <end position="396"/>
    </location>
</feature>
<evidence type="ECO:0000313" key="3">
    <source>
        <dbReference type="EMBL" id="KIH93139.1"/>
    </source>
</evidence>
<feature type="region of interest" description="Disordered" evidence="1">
    <location>
        <begin position="614"/>
        <end position="634"/>
    </location>
</feature>
<feature type="compositionally biased region" description="Basic and acidic residues" evidence="1">
    <location>
        <begin position="566"/>
        <end position="582"/>
    </location>
</feature>
<comment type="caution">
    <text evidence="3">The sequence shown here is derived from an EMBL/GenBank/DDBJ whole genome shotgun (WGS) entry which is preliminary data.</text>
</comment>
<feature type="region of interest" description="Disordered" evidence="1">
    <location>
        <begin position="195"/>
        <end position="234"/>
    </location>
</feature>
<dbReference type="HOGENOM" id="CLU_431592_0_0_1"/>
<protein>
    <submittedName>
        <fullName evidence="3">Uncharacterized protein</fullName>
    </submittedName>
</protein>
<organism evidence="3 4">
    <name type="scientific">Sporothrix brasiliensis 5110</name>
    <dbReference type="NCBI Taxonomy" id="1398154"/>
    <lineage>
        <taxon>Eukaryota</taxon>
        <taxon>Fungi</taxon>
        <taxon>Dikarya</taxon>
        <taxon>Ascomycota</taxon>
        <taxon>Pezizomycotina</taxon>
        <taxon>Sordariomycetes</taxon>
        <taxon>Sordariomycetidae</taxon>
        <taxon>Ophiostomatales</taxon>
        <taxon>Ophiostomataceae</taxon>
        <taxon>Sporothrix</taxon>
    </lineage>
</organism>
<gene>
    <name evidence="3" type="ORF">SPBR_02491</name>
</gene>
<feature type="transmembrane region" description="Helical" evidence="2">
    <location>
        <begin position="169"/>
        <end position="194"/>
    </location>
</feature>
<proteinExistence type="predicted"/>
<feature type="compositionally biased region" description="Gly residues" evidence="1">
    <location>
        <begin position="616"/>
        <end position="634"/>
    </location>
</feature>
<dbReference type="GeneID" id="63675715"/>
<feature type="region of interest" description="Disordered" evidence="1">
    <location>
        <begin position="566"/>
        <end position="598"/>
    </location>
</feature>
<keyword evidence="2" id="KW-1133">Transmembrane helix</keyword>
<name>A0A0C2F2P6_9PEZI</name>
<dbReference type="Proteomes" id="UP000031575">
    <property type="component" value="Unassembled WGS sequence"/>
</dbReference>
<dbReference type="EMBL" id="AWTV01000006">
    <property type="protein sequence ID" value="KIH93139.1"/>
    <property type="molecule type" value="Genomic_DNA"/>
</dbReference>
<feature type="compositionally biased region" description="Low complexity" evidence="1">
    <location>
        <begin position="195"/>
        <end position="207"/>
    </location>
</feature>
<reference evidence="3 4" key="1">
    <citation type="journal article" date="2014" name="BMC Genomics">
        <title>Comparative genomics of the major fungal agents of human and animal Sporotrichosis: Sporothrix schenckii and Sporothrix brasiliensis.</title>
        <authorList>
            <person name="Teixeira M.M."/>
            <person name="de Almeida L.G."/>
            <person name="Kubitschek-Barreira P."/>
            <person name="Alves F.L."/>
            <person name="Kioshima E.S."/>
            <person name="Abadio A.K."/>
            <person name="Fernandes L."/>
            <person name="Derengowski L.S."/>
            <person name="Ferreira K.S."/>
            <person name="Souza R.C."/>
            <person name="Ruiz J.C."/>
            <person name="de Andrade N.C."/>
            <person name="Paes H.C."/>
            <person name="Nicola A.M."/>
            <person name="Albuquerque P."/>
            <person name="Gerber A.L."/>
            <person name="Martins V.P."/>
            <person name="Peconick L.D."/>
            <person name="Neto A.V."/>
            <person name="Chaucanez C.B."/>
            <person name="Silva P.A."/>
            <person name="Cunha O.L."/>
            <person name="de Oliveira F.F."/>
            <person name="dos Santos T.C."/>
            <person name="Barros A.L."/>
            <person name="Soares M.A."/>
            <person name="de Oliveira L.M."/>
            <person name="Marini M.M."/>
            <person name="Villalobos-Duno H."/>
            <person name="Cunha M.M."/>
            <person name="de Hoog S."/>
            <person name="da Silveira J.F."/>
            <person name="Henrissat B."/>
            <person name="Nino-Vega G.A."/>
            <person name="Cisalpino P.S."/>
            <person name="Mora-Montes H.M."/>
            <person name="Almeida S.R."/>
            <person name="Stajich J.E."/>
            <person name="Lopes-Bezerra L.M."/>
            <person name="Vasconcelos A.T."/>
            <person name="Felipe M.S."/>
        </authorList>
    </citation>
    <scope>NUCLEOTIDE SEQUENCE [LARGE SCALE GENOMIC DNA]</scope>
    <source>
        <strain evidence="3 4">5110</strain>
    </source>
</reference>
<accession>A0A0C2F2P6</accession>
<dbReference type="AlphaFoldDB" id="A0A0C2F2P6"/>
<evidence type="ECO:0000313" key="4">
    <source>
        <dbReference type="Proteomes" id="UP000031575"/>
    </source>
</evidence>
<feature type="region of interest" description="Disordered" evidence="1">
    <location>
        <begin position="375"/>
        <end position="398"/>
    </location>
</feature>
<sequence length="634" mass="66638">MESARGATGSPQSLLPTTLVLSLPTVSAVLLDVCRQIALLALRLLLWTLLALARSGKDPLARAAAAAAAAAAPVSSASSSAAESTDDVEPTCWMAKSIGSRSPKPASMPTTLLPVRHVDDAVPQIREIQQERPHDEARQPGHDVPPHGAANAGQQAFLVLASGSADFGFLAYGSPVFGFLFLACGSLLMSSVLIGSPSSSSSSSRGSPLPPRPPPRQHIHTQRHRQPQHGHPNHQVLQRLQRLPVHQPAPLVARIEHGRKVVVGVGDAALVRVVELAAGVEKDDGRGQGPQDDEDGTAQPRAAAFAAWVVVVVAVVVVVVTGPLVFLRKESVEHNGREHGIEAHQEPQRRVVQGVSAGNVLGIDRVPAQLVGVEGFHDEGGDEDGDGEHGGGHEKAVQTAAEGVEAPVAGAGQSSPFSPSSLSSWILRYLALLDGEGACTASSSSLSLLPHKALDPPRGKHQQVQRRERRLNVVRNHDADARQVRVAGEGNRLAKLALAFVGRRPNHIVDKVRVDAPPPAGGVVGVEQVAREPLRDDAKVRRARRRVDRLRQIAAVAARGRVEDPVRRQGVADEQNGERDAAAQRLGRVPRVGRDERGEPLAVDGAVAGKVELGPVGDGSGAGVGRAGVGHGRH</sequence>